<proteinExistence type="inferred from homology"/>
<protein>
    <submittedName>
        <fullName evidence="7">FAD-binding protein</fullName>
    </submittedName>
</protein>
<feature type="domain" description="FAD-binding PCMH-type" evidence="6">
    <location>
        <begin position="85"/>
        <end position="254"/>
    </location>
</feature>
<evidence type="ECO:0000313" key="7">
    <source>
        <dbReference type="EMBL" id="MFC0623939.1"/>
    </source>
</evidence>
<dbReference type="EMBL" id="JBHLTC010000008">
    <property type="protein sequence ID" value="MFC0623939.1"/>
    <property type="molecule type" value="Genomic_DNA"/>
</dbReference>
<dbReference type="RefSeq" id="WP_380044643.1">
    <property type="nucleotide sequence ID" value="NZ_JBHLTC010000008.1"/>
</dbReference>
<name>A0ABV6QH21_9ACTN</name>
<sequence>MTPEPVNRRTLLKAGGALAALAAAGCTESPSGHASPSIAPIAPGGPDVAAAPDWAGFGRGLDGRFYRPGSSGYAGAHQLFNPRFDSVQPAGVVKAATIADIRESVAFARKNRLRCAPKAGGHSYVGASSVANGLVVDIGNLRSMSYANGVLTVGAGARLYDVHAFLDRYGRSLPTGTCPTVGVAGLALGGGMGVHTRAYGLTGDRILSMQVVTADGVFRACSPTQNADLFWALRGGGGGNLGIVTSFRLSTIPGGRLGIFVLKWTQAQAAAVIRGWQRFAREAPTTSWANLHLDARADGTIAVRAVGVSTTGSATAAAAQLESFVGARASSRTFSQRSHLEAVRFLGGGTTSPRTGFTAGSDVLRGPMDAATINGLVNTVKARARAGKTASAILDPLGGQAVKVPTGGSAWPWRSSLGVIQWYVGLAAHPTSTSYNSARAWITSGHRAVAKASAGGYVNYVEPGRAVQSYYSGSWNRLRTIKRKYDPANVFGGPYGIS</sequence>
<evidence type="ECO:0000256" key="5">
    <source>
        <dbReference type="ARBA" id="ARBA00023002"/>
    </source>
</evidence>
<accession>A0ABV6QH21</accession>
<comment type="similarity">
    <text evidence="2">Belongs to the oxygen-dependent FAD-linked oxidoreductase family.</text>
</comment>
<keyword evidence="8" id="KW-1185">Reference proteome</keyword>
<gene>
    <name evidence="7" type="ORF">ACFFGN_07690</name>
</gene>
<dbReference type="PANTHER" id="PTHR42973">
    <property type="entry name" value="BINDING OXIDOREDUCTASE, PUTATIVE (AFU_ORTHOLOGUE AFUA_1G17690)-RELATED"/>
    <property type="match status" value="1"/>
</dbReference>
<keyword evidence="5" id="KW-0560">Oxidoreductase</keyword>
<dbReference type="InterPro" id="IPR006311">
    <property type="entry name" value="TAT_signal"/>
</dbReference>
<dbReference type="InterPro" id="IPR016169">
    <property type="entry name" value="FAD-bd_PCMH_sub2"/>
</dbReference>
<dbReference type="PROSITE" id="PS51387">
    <property type="entry name" value="FAD_PCMH"/>
    <property type="match status" value="1"/>
</dbReference>
<evidence type="ECO:0000256" key="2">
    <source>
        <dbReference type="ARBA" id="ARBA00005466"/>
    </source>
</evidence>
<evidence type="ECO:0000313" key="8">
    <source>
        <dbReference type="Proteomes" id="UP001589890"/>
    </source>
</evidence>
<dbReference type="InterPro" id="IPR050416">
    <property type="entry name" value="FAD-linked_Oxidoreductase"/>
</dbReference>
<organism evidence="7 8">
    <name type="scientific">Kribbella deserti</name>
    <dbReference type="NCBI Taxonomy" id="1926257"/>
    <lineage>
        <taxon>Bacteria</taxon>
        <taxon>Bacillati</taxon>
        <taxon>Actinomycetota</taxon>
        <taxon>Actinomycetes</taxon>
        <taxon>Propionibacteriales</taxon>
        <taxon>Kribbellaceae</taxon>
        <taxon>Kribbella</taxon>
    </lineage>
</organism>
<dbReference type="PANTHER" id="PTHR42973:SF39">
    <property type="entry name" value="FAD-BINDING PCMH-TYPE DOMAIN-CONTAINING PROTEIN"/>
    <property type="match status" value="1"/>
</dbReference>
<dbReference type="SUPFAM" id="SSF56176">
    <property type="entry name" value="FAD-binding/transporter-associated domain-like"/>
    <property type="match status" value="1"/>
</dbReference>
<evidence type="ECO:0000256" key="3">
    <source>
        <dbReference type="ARBA" id="ARBA00022630"/>
    </source>
</evidence>
<evidence type="ECO:0000256" key="1">
    <source>
        <dbReference type="ARBA" id="ARBA00001974"/>
    </source>
</evidence>
<dbReference type="Gene3D" id="3.40.462.20">
    <property type="match status" value="1"/>
</dbReference>
<evidence type="ECO:0000259" key="6">
    <source>
        <dbReference type="PROSITE" id="PS51387"/>
    </source>
</evidence>
<dbReference type="Pfam" id="PF01565">
    <property type="entry name" value="FAD_binding_4"/>
    <property type="match status" value="1"/>
</dbReference>
<dbReference type="PROSITE" id="PS51318">
    <property type="entry name" value="TAT"/>
    <property type="match status" value="1"/>
</dbReference>
<dbReference type="InterPro" id="IPR016166">
    <property type="entry name" value="FAD-bd_PCMH"/>
</dbReference>
<keyword evidence="4" id="KW-0274">FAD</keyword>
<evidence type="ECO:0000256" key="4">
    <source>
        <dbReference type="ARBA" id="ARBA00022827"/>
    </source>
</evidence>
<comment type="cofactor">
    <cofactor evidence="1">
        <name>FAD</name>
        <dbReference type="ChEBI" id="CHEBI:57692"/>
    </cofactor>
</comment>
<dbReference type="InterPro" id="IPR016167">
    <property type="entry name" value="FAD-bd_PCMH_sub1"/>
</dbReference>
<dbReference type="Proteomes" id="UP001589890">
    <property type="component" value="Unassembled WGS sequence"/>
</dbReference>
<comment type="caution">
    <text evidence="7">The sequence shown here is derived from an EMBL/GenBank/DDBJ whole genome shotgun (WGS) entry which is preliminary data.</text>
</comment>
<dbReference type="InterPro" id="IPR012951">
    <property type="entry name" value="BBE"/>
</dbReference>
<reference evidence="7 8" key="1">
    <citation type="submission" date="2024-09" db="EMBL/GenBank/DDBJ databases">
        <authorList>
            <person name="Sun Q."/>
            <person name="Mori K."/>
        </authorList>
    </citation>
    <scope>NUCLEOTIDE SEQUENCE [LARGE SCALE GENOMIC DNA]</scope>
    <source>
        <strain evidence="7 8">CGMCC 1.15906</strain>
    </source>
</reference>
<keyword evidence="3" id="KW-0285">Flavoprotein</keyword>
<dbReference type="InterPro" id="IPR036318">
    <property type="entry name" value="FAD-bd_PCMH-like_sf"/>
</dbReference>
<dbReference type="Gene3D" id="3.30.43.10">
    <property type="entry name" value="Uridine Diphospho-n-acetylenolpyruvylglucosamine Reductase, domain 2"/>
    <property type="match status" value="1"/>
</dbReference>
<dbReference type="Pfam" id="PF08031">
    <property type="entry name" value="BBE"/>
    <property type="match status" value="1"/>
</dbReference>
<dbReference type="Gene3D" id="3.30.465.10">
    <property type="match status" value="1"/>
</dbReference>
<dbReference type="InterPro" id="IPR006094">
    <property type="entry name" value="Oxid_FAD_bind_N"/>
</dbReference>